<proteinExistence type="predicted"/>
<gene>
    <name evidence="1" type="ORF">NCTC10692_01439</name>
</gene>
<organism evidence="1 2">
    <name type="scientific">Ectopseudomonas oleovorans</name>
    <name type="common">Pseudomonas oleovorans</name>
    <dbReference type="NCBI Taxonomy" id="301"/>
    <lineage>
        <taxon>Bacteria</taxon>
        <taxon>Pseudomonadati</taxon>
        <taxon>Pseudomonadota</taxon>
        <taxon>Gammaproteobacteria</taxon>
        <taxon>Pseudomonadales</taxon>
        <taxon>Pseudomonadaceae</taxon>
        <taxon>Ectopseudomonas</taxon>
    </lineage>
</organism>
<reference evidence="1 2" key="1">
    <citation type="submission" date="2018-06" db="EMBL/GenBank/DDBJ databases">
        <authorList>
            <consortium name="Pathogen Informatics"/>
            <person name="Doyle S."/>
        </authorList>
    </citation>
    <scope>NUCLEOTIDE SEQUENCE [LARGE SCALE GENOMIC DNA]</scope>
    <source>
        <strain evidence="1 2">NCTC10692</strain>
    </source>
</reference>
<dbReference type="AlphaFoldDB" id="A0A379JRP2"/>
<sequence length="186" mass="20792">MTNRSHRPVCNLLHPSALCFARPLARLGAQERNSSWLKANALSEVEYTEAVVPRFRGRLFHWQNGRSPYTDAIRGNRALAGPGFHPGYESDKSIAGKPAPMYGLAPTVKPAFQHCYPAASMYQAYSRKLSSASGQHCVSLRYAYYIQTSKASRSQGINPQRSYLGSMFSSRGWSDFAPRWQNSVDQ</sequence>
<protein>
    <submittedName>
        <fullName evidence="1">Uncharacterized protein</fullName>
    </submittedName>
</protein>
<dbReference type="Proteomes" id="UP000255303">
    <property type="component" value="Unassembled WGS sequence"/>
</dbReference>
<evidence type="ECO:0000313" key="1">
    <source>
        <dbReference type="EMBL" id="SUD51004.1"/>
    </source>
</evidence>
<evidence type="ECO:0000313" key="2">
    <source>
        <dbReference type="Proteomes" id="UP000255303"/>
    </source>
</evidence>
<accession>A0A379JRP2</accession>
<dbReference type="EMBL" id="UGUV01000002">
    <property type="protein sequence ID" value="SUD51004.1"/>
    <property type="molecule type" value="Genomic_DNA"/>
</dbReference>
<name>A0A379JRP2_ECTOL</name>